<protein>
    <submittedName>
        <fullName evidence="2">Uncharacterized protein</fullName>
    </submittedName>
</protein>
<proteinExistence type="predicted"/>
<reference evidence="2 3" key="1">
    <citation type="journal article" date="2010" name="Plant Cell">
        <title>The Chlorella variabilis NC64A genome reveals adaptation to photosymbiosis, coevolution with viruses, and cryptic sex.</title>
        <authorList>
            <person name="Blanc G."/>
            <person name="Duncan G."/>
            <person name="Agarkova I."/>
            <person name="Borodovsky M."/>
            <person name="Gurnon J."/>
            <person name="Kuo A."/>
            <person name="Lindquist E."/>
            <person name="Lucas S."/>
            <person name="Pangilinan J."/>
            <person name="Polle J."/>
            <person name="Salamov A."/>
            <person name="Terry A."/>
            <person name="Yamada T."/>
            <person name="Dunigan D.D."/>
            <person name="Grigoriev I.V."/>
            <person name="Claverie J.M."/>
            <person name="Van Etten J.L."/>
        </authorList>
    </citation>
    <scope>NUCLEOTIDE SEQUENCE [LARGE SCALE GENOMIC DNA]</scope>
    <source>
        <strain evidence="2 3">NC64A</strain>
    </source>
</reference>
<keyword evidence="3" id="KW-1185">Reference proteome</keyword>
<dbReference type="KEGG" id="cvr:CHLNCDRAFT_137815"/>
<evidence type="ECO:0000313" key="3">
    <source>
        <dbReference type="Proteomes" id="UP000008141"/>
    </source>
</evidence>
<dbReference type="GeneID" id="17358464"/>
<accession>E1Z4K0</accession>
<dbReference type="Proteomes" id="UP000008141">
    <property type="component" value="Unassembled WGS sequence"/>
</dbReference>
<dbReference type="FunCoup" id="E1Z4K0">
    <property type="interactions" value="180"/>
</dbReference>
<dbReference type="OrthoDB" id="511787at2759"/>
<dbReference type="AlphaFoldDB" id="E1Z4K0"/>
<gene>
    <name evidence="2" type="ORF">CHLNCDRAFT_137815</name>
</gene>
<name>E1Z4K0_CHLVA</name>
<dbReference type="InParanoid" id="E1Z4K0"/>
<dbReference type="eggNOG" id="ENOG502R8RJ">
    <property type="taxonomic scope" value="Eukaryota"/>
</dbReference>
<sequence>MGAPHCASPLLAEDDSPTHREPMVSAPWRRPEVAVALVFSLCVVLTLLGRSLTGHAWQTQRTSASAAAVGATQRQQQQRPAGLPAPQAAASKVGVVGSIEEWQQSPGSVYRTPQSACSLHPDGVVAPAPRPPPAAPPFLFDLRQEVLPSKRRTCSHCPTADDGCTLEALPQLCCGVCQFEHRFCYSHYPGRNLSEQAAAQFAAAGHRLQARRGLDFSPCELFQRIRGRTLWLLGDSQTWHFYYALECFLREFAPSLRRTDPLPSRRLVDLLTLAELKRCYKPYPVPPVCLELAQGTRVCVVRVDYARELQEVVLPTLRQHSPGFQQDLVVMNAGLHYYEDVMCTDDDCQVLGPDSKYVRELRRLARWRARNRASLPQTVWMDTPPQHFPGTGYWTGSFRAKSCEPLAAWQRGEATARAGGTWNAAAARLVPRLADAHLATWEASVGLWDSHMPGECTHWCQPGAYQIWLYLLNGVLRDHALGNPAAVQQQRQRQ</sequence>
<evidence type="ECO:0000256" key="1">
    <source>
        <dbReference type="SAM" id="MobiDB-lite"/>
    </source>
</evidence>
<evidence type="ECO:0000313" key="2">
    <source>
        <dbReference type="EMBL" id="EFN59073.1"/>
    </source>
</evidence>
<dbReference type="EMBL" id="GL433836">
    <property type="protein sequence ID" value="EFN59073.1"/>
    <property type="molecule type" value="Genomic_DNA"/>
</dbReference>
<dbReference type="RefSeq" id="XP_005851175.1">
    <property type="nucleotide sequence ID" value="XM_005851113.1"/>
</dbReference>
<feature type="region of interest" description="Disordered" evidence="1">
    <location>
        <begin position="1"/>
        <end position="24"/>
    </location>
</feature>
<organism evidence="3">
    <name type="scientific">Chlorella variabilis</name>
    <name type="common">Green alga</name>
    <dbReference type="NCBI Taxonomy" id="554065"/>
    <lineage>
        <taxon>Eukaryota</taxon>
        <taxon>Viridiplantae</taxon>
        <taxon>Chlorophyta</taxon>
        <taxon>core chlorophytes</taxon>
        <taxon>Trebouxiophyceae</taxon>
        <taxon>Chlorellales</taxon>
        <taxon>Chlorellaceae</taxon>
        <taxon>Chlorella clade</taxon>
        <taxon>Chlorella</taxon>
    </lineage>
</organism>